<reference evidence="2" key="1">
    <citation type="journal article" date="2011" name="Nat. Biotechnol.">
        <title>The genomic sequence of the Chinese hamster ovary (CHO)-K1 cell line.</title>
        <authorList>
            <person name="Xu X."/>
            <person name="Nagarajan H."/>
            <person name="Lewis N.E."/>
            <person name="Pan S."/>
            <person name="Cai Z."/>
            <person name="Liu X."/>
            <person name="Chen W."/>
            <person name="Xie M."/>
            <person name="Wang W."/>
            <person name="Hammond S."/>
            <person name="Andersen M.R."/>
            <person name="Neff N."/>
            <person name="Passarelli B."/>
            <person name="Koh W."/>
            <person name="Fan H.C."/>
            <person name="Wang J."/>
            <person name="Gui Y."/>
            <person name="Lee K.H."/>
            <person name="Betenbaugh M.J."/>
            <person name="Quake S.R."/>
            <person name="Famili I."/>
            <person name="Palsson B.O."/>
            <person name="Wang J."/>
        </authorList>
    </citation>
    <scope>NUCLEOTIDE SEQUENCE [LARGE SCALE GENOMIC DNA]</scope>
    <source>
        <strain evidence="2">CHO K1 cell line</strain>
    </source>
</reference>
<sequence length="51" mass="5959">MEMLGEVITELELTLKDEAKDLFCCQHIPDNLSSRYVRPQKDLEKRPEAKP</sequence>
<dbReference type="AlphaFoldDB" id="G3IBD9"/>
<dbReference type="Proteomes" id="UP000001075">
    <property type="component" value="Unassembled WGS sequence"/>
</dbReference>
<evidence type="ECO:0000313" key="1">
    <source>
        <dbReference type="EMBL" id="EGW04185.1"/>
    </source>
</evidence>
<protein>
    <submittedName>
        <fullName evidence="1">Uncharacterized protein</fullName>
    </submittedName>
</protein>
<name>G3IBD9_CRIGR</name>
<evidence type="ECO:0000313" key="2">
    <source>
        <dbReference type="Proteomes" id="UP000001075"/>
    </source>
</evidence>
<organism evidence="1 2">
    <name type="scientific">Cricetulus griseus</name>
    <name type="common">Chinese hamster</name>
    <name type="synonym">Cricetulus barabensis griseus</name>
    <dbReference type="NCBI Taxonomy" id="10029"/>
    <lineage>
        <taxon>Eukaryota</taxon>
        <taxon>Metazoa</taxon>
        <taxon>Chordata</taxon>
        <taxon>Craniata</taxon>
        <taxon>Vertebrata</taxon>
        <taxon>Euteleostomi</taxon>
        <taxon>Mammalia</taxon>
        <taxon>Eutheria</taxon>
        <taxon>Euarchontoglires</taxon>
        <taxon>Glires</taxon>
        <taxon>Rodentia</taxon>
        <taxon>Myomorpha</taxon>
        <taxon>Muroidea</taxon>
        <taxon>Cricetidae</taxon>
        <taxon>Cricetinae</taxon>
        <taxon>Cricetulus</taxon>
    </lineage>
</organism>
<proteinExistence type="predicted"/>
<dbReference type="InParanoid" id="G3IBD9"/>
<gene>
    <name evidence="1" type="ORF">I79_020959</name>
</gene>
<dbReference type="EMBL" id="JH001818">
    <property type="protein sequence ID" value="EGW04185.1"/>
    <property type="molecule type" value="Genomic_DNA"/>
</dbReference>
<accession>G3IBD9</accession>